<feature type="domain" description="AAA" evidence="1">
    <location>
        <begin position="3"/>
        <end position="215"/>
    </location>
</feature>
<evidence type="ECO:0000313" key="2">
    <source>
        <dbReference type="EMBL" id="ERS92450.1"/>
    </source>
</evidence>
<comment type="caution">
    <text evidence="2">The sequence shown here is derived from an EMBL/GenBank/DDBJ whole genome shotgun (WGS) entry which is preliminary data.</text>
</comment>
<protein>
    <recommendedName>
        <fullName evidence="1">AAA domain-containing protein</fullName>
    </recommendedName>
</protein>
<dbReference type="InterPro" id="IPR050678">
    <property type="entry name" value="DNA_Partitioning_ATPase"/>
</dbReference>
<dbReference type="PANTHER" id="PTHR13696:SF99">
    <property type="entry name" value="COBYRINIC ACID AC-DIAMIDE SYNTHASE"/>
    <property type="match status" value="1"/>
</dbReference>
<evidence type="ECO:0000313" key="3">
    <source>
        <dbReference type="Proteomes" id="UP000017131"/>
    </source>
</evidence>
<dbReference type="CDD" id="cd02042">
    <property type="entry name" value="ParAB_family"/>
    <property type="match status" value="1"/>
</dbReference>
<dbReference type="EMBL" id="AXDY01000014">
    <property type="protein sequence ID" value="ERS92450.1"/>
    <property type="molecule type" value="Genomic_DNA"/>
</dbReference>
<keyword evidence="3" id="KW-1185">Reference proteome</keyword>
<dbReference type="Pfam" id="PF13614">
    <property type="entry name" value="AAA_31"/>
    <property type="match status" value="1"/>
</dbReference>
<evidence type="ECO:0000259" key="1">
    <source>
        <dbReference type="Pfam" id="PF13614"/>
    </source>
</evidence>
<dbReference type="InterPro" id="IPR025669">
    <property type="entry name" value="AAA_dom"/>
</dbReference>
<organism evidence="2 3">
    <name type="scientific">Staphylococcus simulans UMC-CNS-990</name>
    <dbReference type="NCBI Taxonomy" id="1405498"/>
    <lineage>
        <taxon>Bacteria</taxon>
        <taxon>Bacillati</taxon>
        <taxon>Bacillota</taxon>
        <taxon>Bacilli</taxon>
        <taxon>Bacillales</taxon>
        <taxon>Staphylococcaceae</taxon>
        <taxon>Staphylococcus</taxon>
    </lineage>
</organism>
<gene>
    <name evidence="2" type="ORF">SSIM_11985</name>
</gene>
<dbReference type="InterPro" id="IPR027417">
    <property type="entry name" value="P-loop_NTPase"/>
</dbReference>
<reference evidence="2 3" key="1">
    <citation type="journal article" date="2013" name="Genome Announc.">
        <title>Draft Genome Sequence of Staphylococcus simulans UMC-CNS-990, Isolated from a Case of Chronic Bovine Mastitis.</title>
        <authorList>
            <person name="Calcutt M.J."/>
            <person name="Foecking M.F."/>
            <person name="Hsieh H.Y."/>
            <person name="Perry J."/>
            <person name="Stewart G.C."/>
            <person name="Middleton J.R."/>
        </authorList>
    </citation>
    <scope>NUCLEOTIDE SEQUENCE [LARGE SCALE GENOMIC DNA]</scope>
    <source>
        <strain evidence="2 3">UMC-CNS-990</strain>
    </source>
</reference>
<accession>A0ABN0PA32</accession>
<dbReference type="Proteomes" id="UP000017131">
    <property type="component" value="Unassembled WGS sequence"/>
</dbReference>
<proteinExistence type="predicted"/>
<sequence length="295" mass="34021">MVKIISINNFKGGVSKTSSTAGIAYTLANMKNKVLVVDLDPQADVTDILLKTFEKNTDYIKSALQTENLESLINTSVDEILDSLLRKPKYSKTDLYHTLKERQPIEDSVIYLSEYLSLIPSDFNMIGFPYLLEDLKLNRFEGAKYFNSFLEEIKDDYDYILIDTPPTLSDFANNGIYACDFSLIVVQTHIRSFNAVEKLLNHLRNFKEMYDNDFDVLGLLPVMFKNNGKIDDFVYKLMKYVYGDNVLNNTVKQRERVKMWDVTGIKNEDMHDKEALDMYRSIVDELIERIGDSNG</sequence>
<dbReference type="SUPFAM" id="SSF52540">
    <property type="entry name" value="P-loop containing nucleoside triphosphate hydrolases"/>
    <property type="match status" value="1"/>
</dbReference>
<dbReference type="Gene3D" id="3.40.50.300">
    <property type="entry name" value="P-loop containing nucleotide triphosphate hydrolases"/>
    <property type="match status" value="1"/>
</dbReference>
<dbReference type="RefSeq" id="WP_023016162.1">
    <property type="nucleotide sequence ID" value="NZ_AXDY01000014.1"/>
</dbReference>
<name>A0ABN0PA32_STASI</name>
<dbReference type="PANTHER" id="PTHR13696">
    <property type="entry name" value="P-LOOP CONTAINING NUCLEOSIDE TRIPHOSPHATE HYDROLASE"/>
    <property type="match status" value="1"/>
</dbReference>